<dbReference type="Proteomes" id="UP000887576">
    <property type="component" value="Unplaced"/>
</dbReference>
<name>A0AC34QBR5_9BILA</name>
<reference evidence="2" key="1">
    <citation type="submission" date="2022-11" db="UniProtKB">
        <authorList>
            <consortium name="WormBaseParasite"/>
        </authorList>
    </citation>
    <scope>IDENTIFICATION</scope>
</reference>
<evidence type="ECO:0000313" key="1">
    <source>
        <dbReference type="Proteomes" id="UP000887576"/>
    </source>
</evidence>
<accession>A0AC34QBR5</accession>
<dbReference type="WBParaSite" id="JU765_v2.g15032.t1">
    <property type="protein sequence ID" value="JU765_v2.g15032.t1"/>
    <property type="gene ID" value="JU765_v2.g15032"/>
</dbReference>
<proteinExistence type="predicted"/>
<sequence length="1917" mass="219486">MINNTGNINRPQNSTFLSPHVTQPSNSLASSPWRANPPTTTPGPNVPTTGIRLPSIPPGVSPAIATTSAATTEANVNLPPQTMNPQVNPPPVTAPSAPPSEKAPSPPKPVTPPLPRTLSPTIVTKLQNMKQTLGKPDLELLAMVKNAKPEVLQTEFGELEQLEEDTESELLPQETAIRAQYSKEFNECTEEFENAIKDEEETKKLLEEALLQKQSHQKKIESLNREEHEIPQTSQLPAEILVEQIEFENKINLEAKDIKRLSFRAEYAETDDEDFVEMDFDDEEMMVQDENLIGVVKRPDYYVAEDIYDFESQREKYWPLIKSLAYAMEEFNFDTEETIESNHDRFFSYSQVWKSKQERADRNTKKIHRDNLKRELYERTFPDIKRAREEKERAARSEKRPNAKQEAAMAKAKGDRRKKVFGSAVIPPMKRTPMMNDKPKGRVMDDPMYEAQHSLLTFLVSWTEREKAMYQKHFLRFGKNFSAISACLGTKSTEECIRYFYLTKQHVKYKQLHRMKRKKAGKAYKPNPHPTEGERNSERIKHFPYMRTNKYTECLICERQMFCYLVQKYVKGIPVPGEFVETIQSKLPICDPCNNHIRKARAANYSKCPLVGCSLGRRRTKPNRTIPETANKLDVEKRQYIIHRRKLHPDAVKCCGSCIRKIQNDFADLAAGKLDDQIKEFAQARAEKKRKKESEHIPVWKEWEVWRLRDAILTFGISNWYEVASKLGRRDKTPYWCYMKYKEICADGTWESMDKDYRPIEPYESEAPMQEEAVDYLFDIIDSHELQKEAQMADSGVQIKQEVITPADSPQMVIAEEEQNGFIEVNYDENENFEDLMDENFTRRERRIMRHDFLQEIAEFREQNPEIPVEMSSECKEEPMEIVENHVNEASPSVIDDDDEIQIIEVIPPPQRQFFGSLTQGTPRAAPLVPDHFSLPSTSLSNNINHIGIVPSFMSSEERFRAFNNDTLKTLLQRPSTNSTTSNFNNVNDDLSLLFSNVVNSVPPMPSSRGPSSVTSVTPVDTPIATSVDVVNFFLPEPENNQQKTSFSKTSSPAEAKSPLETAVEEETAKLDEKEPAVQQSPKKDDAETVEKPKTPTPKPEPEKEAQLVENEELEAAETSDEEEEVERESPVIIDVPPPTGLTPPPEVDLTTLSLSELINTIVNTTPLPINPLFEIARRRNVYEREQAERKRIMREGGGNLEQFTSAQNSNQRVHTPPVTEEFEKAYLEAKRRQALQQSQAAAQPAPIPSVSSEQNSSDSDRSRSVDPVKRKSGVSNTMLPHTHTTYKNAMHIRIPHSNVPSEHSSESGSTKNEQREERATSQDAIQGLLKLMSPVTEDQLPKKQIQEPESVEESPQEEEITMEVDTPEKTPETLSEIQEPDSIVAEEEEIQEIESLEIDESEDFQGDWPTYERGTTPYSDIVIGRSIEYCERPLSAGDKPKNHDDIYYANFETDENNDFLEEHLGIGDSALSPPEHEVENNDMDISTTEKLNNVAHFREEIPQVPDLDNQVATYPAETPEEIDYEQLEGMDQILPISRNSEDDNEEPRQTFYDEEAWRQQTAYAEALQLAQEQALLEEAEEEREYLERKAQELVLEEAPMTVAEKIASMITKSANINPEDIEIPEDIPINHELNLDDIDEDELEMDLRLNDYIRDENLDYNLIDPAYFAQLPPLEPLQLDCVPAYQFPLQEDDSNQEVLARIRRHANRFLGAPIVDSLRPTLLVPKRKRKKTKSRKRRHDDVIFNDPWDPSGTANKRRRLQNDENNVLEPRPGPSGVAPARLQNIPEEENQIAAGPSNQNIVQEENDEDRIFRFDAGYLNRTFGIQPQNQQVQPANLPEARAPSPVRPDVLEEDFTDGEREESPVREPILLGNHRWRGGPLRTRSPFLRRVIVKRKNGLMKDLIHPEIPSARNNRT</sequence>
<evidence type="ECO:0000313" key="2">
    <source>
        <dbReference type="WBParaSite" id="JU765_v2.g15032.t1"/>
    </source>
</evidence>
<organism evidence="1 2">
    <name type="scientific">Panagrolaimus sp. JU765</name>
    <dbReference type="NCBI Taxonomy" id="591449"/>
    <lineage>
        <taxon>Eukaryota</taxon>
        <taxon>Metazoa</taxon>
        <taxon>Ecdysozoa</taxon>
        <taxon>Nematoda</taxon>
        <taxon>Chromadorea</taxon>
        <taxon>Rhabditida</taxon>
        <taxon>Tylenchina</taxon>
        <taxon>Panagrolaimomorpha</taxon>
        <taxon>Panagrolaimoidea</taxon>
        <taxon>Panagrolaimidae</taxon>
        <taxon>Panagrolaimus</taxon>
    </lineage>
</organism>
<protein>
    <submittedName>
        <fullName evidence="2">SANT domain-containing protein</fullName>
    </submittedName>
</protein>